<feature type="domain" description="Histone deacetylase" evidence="1">
    <location>
        <begin position="25"/>
        <end position="250"/>
    </location>
</feature>
<dbReference type="GO" id="GO:0019213">
    <property type="term" value="F:deacetylase activity"/>
    <property type="evidence" value="ECO:0007669"/>
    <property type="project" value="TreeGrafter"/>
</dbReference>
<reference evidence="2" key="1">
    <citation type="submission" date="2019-05" db="EMBL/GenBank/DDBJ databases">
        <authorList>
            <person name="Zhang S."/>
            <person name="Liu J."/>
        </authorList>
    </citation>
    <scope>NUCLEOTIDE SEQUENCE [LARGE SCALE GENOMIC DNA]</scope>
</reference>
<reference evidence="2" key="3">
    <citation type="submission" date="2025-09" db="UniProtKB">
        <authorList>
            <consortium name="Ensembl"/>
        </authorList>
    </citation>
    <scope>IDENTIFICATION</scope>
</reference>
<dbReference type="AlphaFoldDB" id="A0A8B9WBF4"/>
<proteinExistence type="predicted"/>
<dbReference type="Proteomes" id="UP000694520">
    <property type="component" value="Chromosome 5"/>
</dbReference>
<dbReference type="PANTHER" id="PTHR10625">
    <property type="entry name" value="HISTONE DEACETYLASE HDAC1-RELATED"/>
    <property type="match status" value="1"/>
</dbReference>
<evidence type="ECO:0000259" key="1">
    <source>
        <dbReference type="Pfam" id="PF00850"/>
    </source>
</evidence>
<dbReference type="Pfam" id="PF00850">
    <property type="entry name" value="Hist_deacetyl"/>
    <property type="match status" value="1"/>
</dbReference>
<reference evidence="2" key="2">
    <citation type="submission" date="2025-08" db="UniProtKB">
        <authorList>
            <consortium name="Ensembl"/>
        </authorList>
    </citation>
    <scope>IDENTIFICATION</scope>
</reference>
<keyword evidence="3" id="KW-1185">Reference proteome</keyword>
<dbReference type="InterPro" id="IPR023696">
    <property type="entry name" value="Ureohydrolase_dom_sf"/>
</dbReference>
<organism evidence="2 3">
    <name type="scientific">Bos mutus grunniens</name>
    <name type="common">Wild yak</name>
    <name type="synonym">Bos grunniens</name>
    <dbReference type="NCBI Taxonomy" id="30521"/>
    <lineage>
        <taxon>Eukaryota</taxon>
        <taxon>Metazoa</taxon>
        <taxon>Chordata</taxon>
        <taxon>Craniata</taxon>
        <taxon>Vertebrata</taxon>
        <taxon>Euteleostomi</taxon>
        <taxon>Mammalia</taxon>
        <taxon>Eutheria</taxon>
        <taxon>Laurasiatheria</taxon>
        <taxon>Artiodactyla</taxon>
        <taxon>Ruminantia</taxon>
        <taxon>Pecora</taxon>
        <taxon>Bovidae</taxon>
        <taxon>Bovinae</taxon>
        <taxon>Bos</taxon>
    </lineage>
</organism>
<dbReference type="GeneTree" id="ENSGT00940000160061"/>
<dbReference type="GO" id="GO:0040029">
    <property type="term" value="P:epigenetic regulation of gene expression"/>
    <property type="evidence" value="ECO:0007669"/>
    <property type="project" value="TreeGrafter"/>
</dbReference>
<dbReference type="InterPro" id="IPR000286">
    <property type="entry name" value="HDACs"/>
</dbReference>
<dbReference type="InterPro" id="IPR023801">
    <property type="entry name" value="His_deacetylse_dom"/>
</dbReference>
<name>A0A8B9WBF4_BOSMU</name>
<dbReference type="InterPro" id="IPR037138">
    <property type="entry name" value="His_deacetylse_dom_sf"/>
</dbReference>
<accession>A0A8B9WBF4</accession>
<dbReference type="SUPFAM" id="SSF52768">
    <property type="entry name" value="Arginase/deacetylase"/>
    <property type="match status" value="2"/>
</dbReference>
<dbReference type="PANTHER" id="PTHR10625:SF43">
    <property type="entry name" value="POLYAMINE DEACETYLASE HDAC10"/>
    <property type="match status" value="1"/>
</dbReference>
<evidence type="ECO:0000313" key="3">
    <source>
        <dbReference type="Proteomes" id="UP000694520"/>
    </source>
</evidence>
<gene>
    <name evidence="2" type="primary">HDAC10</name>
</gene>
<protein>
    <submittedName>
        <fullName evidence="2">Histone deacetylase 10</fullName>
    </submittedName>
</protein>
<sequence>MGTALVYHEDMTATRLLWDDPECEIECPERLTTALERLQQHGLKQRCLQLVAREASEAELGLVHSPEYIALLRGTQALGTRELQALSKEYDAVYLHPSTFHCARLAVGAALQLVDAVLTGAVRNGLALVRPPGHHSQRATANGFCLFNNVAVAAKHAQQKHGLRRILIVDWDVHHGQGIQYIFEDDPSVLYFSWHRYEHGHFWPCLRESDADAVGRGRGLGFTVNLPWNQVGMGNADYVAAFLHVLLPLAFEGQMLATPECFAHLTHLLQVLAGGRVCAVLEGGYHLESLSQSVCMMVRALLGDPALPLSGPMEPHGSALESLQCVRAAQAPHWVSLQQQGAAPVLSPGTPCPEGRPSPLPLGEPQFKAVVTQAAAALSSLLDQLRLHPTPPVRVAVALIAPDTGLALPPGVLCEEGSLPQEETQAWARSHEALAQDGALTALGKVLYLLDRILDGQVSSGMAATPVPAAAATLDVAVQYGLSHGAQRLLCVAVGQLDRPPGLTDDGRNLWLNIGGEEAAAPSMFHVSVPLPVTTGGFLSCALALVLPLAYSFQPDLVLVALGPAHGLRDPQAALLAALLRGPAGGRVFALVDEESTPQLATVLARVLNGEAPPSLGPFSMAAPEDTQALMYLRGRLEPRWKMLQCCDLAA</sequence>
<dbReference type="Gene3D" id="3.40.800.20">
    <property type="entry name" value="Histone deacetylase domain"/>
    <property type="match status" value="1"/>
</dbReference>
<dbReference type="Ensembl" id="ENSBGRT00000006005.1">
    <property type="protein sequence ID" value="ENSBGRP00000005233.1"/>
    <property type="gene ID" value="ENSBGRG00000002796.1"/>
</dbReference>
<dbReference type="PRINTS" id="PR01270">
    <property type="entry name" value="HDASUPER"/>
</dbReference>
<evidence type="ECO:0000313" key="2">
    <source>
        <dbReference type="Ensembl" id="ENSBGRP00000005233.1"/>
    </source>
</evidence>